<dbReference type="EMBL" id="JARQZJ010000126">
    <property type="protein sequence ID" value="KAK9890861.1"/>
    <property type="molecule type" value="Genomic_DNA"/>
</dbReference>
<evidence type="ECO:0000313" key="3">
    <source>
        <dbReference type="EMBL" id="KAK9890861.1"/>
    </source>
</evidence>
<keyword evidence="4" id="KW-1185">Reference proteome</keyword>
<comment type="caution">
    <text evidence="3">The sequence shown here is derived from an EMBL/GenBank/DDBJ whole genome shotgun (WGS) entry which is preliminary data.</text>
</comment>
<dbReference type="GO" id="GO:0032039">
    <property type="term" value="C:integrator complex"/>
    <property type="evidence" value="ECO:0007669"/>
    <property type="project" value="InterPro"/>
</dbReference>
<dbReference type="InterPro" id="IPR029444">
    <property type="entry name" value="INTS5_C"/>
</dbReference>
<protein>
    <submittedName>
        <fullName evidence="3">Uncharacterized protein</fullName>
    </submittedName>
</protein>
<dbReference type="Pfam" id="PF14837">
    <property type="entry name" value="INTS5_N"/>
    <property type="match status" value="1"/>
</dbReference>
<proteinExistence type="predicted"/>
<evidence type="ECO:0000259" key="2">
    <source>
        <dbReference type="Pfam" id="PF14838"/>
    </source>
</evidence>
<evidence type="ECO:0000313" key="4">
    <source>
        <dbReference type="Proteomes" id="UP001431783"/>
    </source>
</evidence>
<dbReference type="InterPro" id="IPR040316">
    <property type="entry name" value="INTS5"/>
</dbReference>
<evidence type="ECO:0000259" key="1">
    <source>
        <dbReference type="Pfam" id="PF14837"/>
    </source>
</evidence>
<reference evidence="3 4" key="1">
    <citation type="submission" date="2023-03" db="EMBL/GenBank/DDBJ databases">
        <title>Genome insight into feeding habits of ladybird beetles.</title>
        <authorList>
            <person name="Li H.-S."/>
            <person name="Huang Y.-H."/>
            <person name="Pang H."/>
        </authorList>
    </citation>
    <scope>NUCLEOTIDE SEQUENCE [LARGE SCALE GENOMIC DNA]</scope>
    <source>
        <strain evidence="3">SYSU_2023b</strain>
        <tissue evidence="3">Whole body</tissue>
    </source>
</reference>
<dbReference type="GO" id="GO:0034472">
    <property type="term" value="P:snRNA 3'-end processing"/>
    <property type="evidence" value="ECO:0007669"/>
    <property type="project" value="TreeGrafter"/>
</dbReference>
<sequence>MISHHGIVKTASRQDLMNDIHTFLINVQKLEQCNLIELTKVALTLLKSLPATRNAIFEYFSKIFMLASSKYIDGIENEIKTGKIPFPSETDEAVVSEIHSVLITLINDIPTAWAPIISTWSLELLGEISTKFSGRAHVNSGVLNETLQLWMGCRATRTLVDINTKCLSSLMYSDTEACINALLDTSVKHSPNFDWVVAHVGSCFPNTVITRVLSLGLKDFCKNKSYEQSCESPKLKSVVGILGHLAGSHANDIRTAIIEMFEWSLVPCQANDTSKPRKKYTVPFVLQLCFLSCSLLSSICSNLKDIITVGTIEKMYWFIEEWCRYFGSEESIEHLLMTLILRCNTGGIQIVKLLLECISTDIWSLNIETICNIKEKCGELLQTLMVEIDSSIRFKNPVDISVSFRQDIDEINHLLLSQNKLESSVAGRLVIFLGCKDPSVLVKSTIFLLQSSTSPDHLALLIKIITHELIDKTRTPYCDKGGYLGVVVEQILSRDIQKFFVSNEESKDLSQMWDNLLLLLKWEKSGKVPILKSQLVSKAIYSNLESITSVFGSEIHHMHVIAELLDSLDVPSSKSQPTLNTLVILNLTQSTVNYFFACCASEDSAAKIKGFKKVCSILKKLCTFSKVARVLALRELLERALFRSDNILLGQLTLKNIPTRTQRNYF</sequence>
<dbReference type="InterPro" id="IPR029445">
    <property type="entry name" value="INTS5_N"/>
</dbReference>
<dbReference type="PANTHER" id="PTHR31697">
    <property type="entry name" value="INTEGRATOR COMPLEX SUBUNIT 5"/>
    <property type="match status" value="1"/>
</dbReference>
<dbReference type="AlphaFoldDB" id="A0AAW1V588"/>
<dbReference type="PANTHER" id="PTHR31697:SF2">
    <property type="entry name" value="INTEGRATOR COMPLEX SUBUNIT 5"/>
    <property type="match status" value="1"/>
</dbReference>
<dbReference type="Proteomes" id="UP001431783">
    <property type="component" value="Unassembled WGS sequence"/>
</dbReference>
<name>A0AAW1V588_9CUCU</name>
<feature type="domain" description="Integrator complex subunit 5 N-terminal" evidence="1">
    <location>
        <begin position="14"/>
        <end position="221"/>
    </location>
</feature>
<dbReference type="Pfam" id="PF14838">
    <property type="entry name" value="INTS5_C"/>
    <property type="match status" value="1"/>
</dbReference>
<organism evidence="3 4">
    <name type="scientific">Henosepilachna vigintioctopunctata</name>
    <dbReference type="NCBI Taxonomy" id="420089"/>
    <lineage>
        <taxon>Eukaryota</taxon>
        <taxon>Metazoa</taxon>
        <taxon>Ecdysozoa</taxon>
        <taxon>Arthropoda</taxon>
        <taxon>Hexapoda</taxon>
        <taxon>Insecta</taxon>
        <taxon>Pterygota</taxon>
        <taxon>Neoptera</taxon>
        <taxon>Endopterygota</taxon>
        <taxon>Coleoptera</taxon>
        <taxon>Polyphaga</taxon>
        <taxon>Cucujiformia</taxon>
        <taxon>Coccinelloidea</taxon>
        <taxon>Coccinellidae</taxon>
        <taxon>Epilachninae</taxon>
        <taxon>Epilachnini</taxon>
        <taxon>Henosepilachna</taxon>
    </lineage>
</organism>
<accession>A0AAW1V588</accession>
<gene>
    <name evidence="3" type="ORF">WA026_012206</name>
</gene>
<feature type="domain" description="Integrator complex subunit 5 C-terminal" evidence="2">
    <location>
        <begin position="234"/>
        <end position="651"/>
    </location>
</feature>